<proteinExistence type="predicted"/>
<accession>A0ABT1W4K4</accession>
<dbReference type="InterPro" id="IPR027417">
    <property type="entry name" value="P-loop_NTPase"/>
</dbReference>
<reference evidence="2 3" key="1">
    <citation type="submission" date="2022-06" db="EMBL/GenBank/DDBJ databases">
        <title>Endosaccharibacter gen. nov., sp. nov., endophytic bacteria isolated from sugarcane.</title>
        <authorList>
            <person name="Pitiwittayakul N."/>
            <person name="Yukphan P."/>
            <person name="Charoenyingcharoen P."/>
            <person name="Tanasupawat S."/>
        </authorList>
    </citation>
    <scope>NUCLEOTIDE SEQUENCE [LARGE SCALE GENOMIC DNA]</scope>
    <source>
        <strain evidence="2 3">KSS8</strain>
    </source>
</reference>
<dbReference type="RefSeq" id="WP_422863239.1">
    <property type="nucleotide sequence ID" value="NZ_JAMSKV010000003.1"/>
</dbReference>
<comment type="caution">
    <text evidence="2">The sequence shown here is derived from an EMBL/GenBank/DDBJ whole genome shotgun (WGS) entry which is preliminary data.</text>
</comment>
<name>A0ABT1W4K4_9PROT</name>
<evidence type="ECO:0008006" key="4">
    <source>
        <dbReference type="Google" id="ProtNLM"/>
    </source>
</evidence>
<protein>
    <recommendedName>
        <fullName evidence="4">DOD-type homing endonuclease domain-containing protein</fullName>
    </recommendedName>
</protein>
<dbReference type="Proteomes" id="UP001524587">
    <property type="component" value="Unassembled WGS sequence"/>
</dbReference>
<evidence type="ECO:0000313" key="3">
    <source>
        <dbReference type="Proteomes" id="UP001524587"/>
    </source>
</evidence>
<dbReference type="Gene3D" id="3.30.420.280">
    <property type="match status" value="1"/>
</dbReference>
<evidence type="ECO:0000313" key="2">
    <source>
        <dbReference type="EMBL" id="MCQ8277779.1"/>
    </source>
</evidence>
<organism evidence="2 3">
    <name type="scientific">Endosaccharibacter trunci</name>
    <dbReference type="NCBI Taxonomy" id="2812733"/>
    <lineage>
        <taxon>Bacteria</taxon>
        <taxon>Pseudomonadati</taxon>
        <taxon>Pseudomonadota</taxon>
        <taxon>Alphaproteobacteria</taxon>
        <taxon>Acetobacterales</taxon>
        <taxon>Acetobacteraceae</taxon>
        <taxon>Endosaccharibacter</taxon>
    </lineage>
</organism>
<dbReference type="EMBL" id="JAMSKV010000003">
    <property type="protein sequence ID" value="MCQ8277779.1"/>
    <property type="molecule type" value="Genomic_DNA"/>
</dbReference>
<dbReference type="Gene3D" id="3.40.50.300">
    <property type="entry name" value="P-loop containing nucleotide triphosphate hydrolases"/>
    <property type="match status" value="1"/>
</dbReference>
<keyword evidence="3" id="KW-1185">Reference proteome</keyword>
<evidence type="ECO:0000256" key="1">
    <source>
        <dbReference type="SAM" id="MobiDB-lite"/>
    </source>
</evidence>
<feature type="region of interest" description="Disordered" evidence="1">
    <location>
        <begin position="524"/>
        <end position="545"/>
    </location>
</feature>
<sequence>MIHRGSEKRGQTERKALTQAQWTIYEAGWNEGARFRVAVCGRRFGKALCLKTRLPSPDGWTTMGDVAVGDRLLDETGTPCHVTFTTDVMLGRPCNEVLFGDGSIVVADDDHLWSVKIDGAPLQLLRTTELRAFLERGCVIEIPAIRTSGGERRTSGEADRARLDWLAKRFGGRHGERGFVAGGTRVFSLVRRLCARLGMVAGLRGGRLYWDMAEVAPAHRLCRINKVASRPVRCISVDSPRRLFLCAESCIPTHNTFLMAEELRRAARLAVRHGVGVENEIWYGAPTFLQAKRVMWTRLKNAIPRSWIAGRPNETACVIRLVSGHVIRLVGLDACENLRGSGLWFFGGDEWADCRPSAWLEVIRPMLSTTRGHALFIGTPKGFDHFRDAFLLGQPGGEPGYRSFLYTTEDGGNVPAEELEAARGQLDERTFRQEYCGSFETYAGRVIYAFARHEHVRAVDHDPFRPVHVGIDFNINPMSATVWQEHGDVVCQIDEIVLPTSNTDELADEICRRYGRDGFEPGRPDVSHISVYPDPAGAQRRSSAGGRTDIGILQERGFRVRALRSHPPVRERMNTVNRQFKTADGMVLAAVDPRCVKSIEAYERLVFREGTSEPDKISGFDHLVDATGYFLCGRRVAAGAGVRSTFMER</sequence>
<gene>
    <name evidence="2" type="ORF">NFI95_04890</name>
</gene>